<gene>
    <name evidence="1" type="ORF">ALO_21691</name>
</gene>
<comment type="caution">
    <text evidence="1">The sequence shown here is derived from an EMBL/GenBank/DDBJ whole genome shotgun (WGS) entry which is preliminary data.</text>
</comment>
<proteinExistence type="predicted"/>
<sequence>MRIRVLLLLIVGLWSFPASGWMAEKSADFQAGQRWSYTSEDQSQSVELVIRSFDVDGQSGWVQVTIQKSGADPVSMVNQEAPIDLDRGAYHIRFLCKQDGQNDYYDLMIFKPRKGTLRCEVYRNSQMRMAMGPLTLKVQ</sequence>
<name>F7NQD9_9FIRM</name>
<dbReference type="AlphaFoldDB" id="F7NQD9"/>
<evidence type="ECO:0000313" key="2">
    <source>
        <dbReference type="Proteomes" id="UP000003240"/>
    </source>
</evidence>
<evidence type="ECO:0000313" key="1">
    <source>
        <dbReference type="EMBL" id="EGO61717.1"/>
    </source>
</evidence>
<dbReference type="EMBL" id="AFGF01000294">
    <property type="protein sequence ID" value="EGO61717.1"/>
    <property type="molecule type" value="Genomic_DNA"/>
</dbReference>
<keyword evidence="2" id="KW-1185">Reference proteome</keyword>
<dbReference type="Proteomes" id="UP000003240">
    <property type="component" value="Unassembled WGS sequence"/>
</dbReference>
<dbReference type="RefSeq" id="WP_004100165.1">
    <property type="nucleotide sequence ID" value="NZ_AFGF01000294.1"/>
</dbReference>
<organism evidence="1 2">
    <name type="scientific">Acetonema longum DSM 6540</name>
    <dbReference type="NCBI Taxonomy" id="1009370"/>
    <lineage>
        <taxon>Bacteria</taxon>
        <taxon>Bacillati</taxon>
        <taxon>Bacillota</taxon>
        <taxon>Negativicutes</taxon>
        <taxon>Acetonemataceae</taxon>
        <taxon>Acetonema</taxon>
    </lineage>
</organism>
<dbReference type="STRING" id="1009370.ALO_21691"/>
<accession>F7NQD9</accession>
<reference evidence="1 2" key="1">
    <citation type="journal article" date="2011" name="EMBO J.">
        <title>Structural diversity of bacterial flagellar motors.</title>
        <authorList>
            <person name="Chen S."/>
            <person name="Beeby M."/>
            <person name="Murphy G.E."/>
            <person name="Leadbetter J.R."/>
            <person name="Hendrixson D.R."/>
            <person name="Briegel A."/>
            <person name="Li Z."/>
            <person name="Shi J."/>
            <person name="Tocheva E.I."/>
            <person name="Muller A."/>
            <person name="Dobro M.J."/>
            <person name="Jensen G.J."/>
        </authorList>
    </citation>
    <scope>NUCLEOTIDE SEQUENCE [LARGE SCALE GENOMIC DNA]</scope>
    <source>
        <strain evidence="1 2">DSM 6540</strain>
    </source>
</reference>
<protein>
    <submittedName>
        <fullName evidence="1">Uncharacterized protein</fullName>
    </submittedName>
</protein>